<dbReference type="AlphaFoldDB" id="A0A0J9HMH0"/>
<accession>A0A0J9HMH0</accession>
<gene>
    <name evidence="3" type="ORF">WN50_34550</name>
    <name evidence="2" type="ORF">WN50_35640</name>
</gene>
<evidence type="ECO:0000313" key="4">
    <source>
        <dbReference type="Proteomes" id="UP000033607"/>
    </source>
</evidence>
<dbReference type="GO" id="GO:0004519">
    <property type="term" value="F:endonuclease activity"/>
    <property type="evidence" value="ECO:0007669"/>
    <property type="project" value="InterPro"/>
</dbReference>
<comment type="caution">
    <text evidence="2">The sequence shown here is derived from an EMBL/GenBank/DDBJ whole genome shotgun (WGS) entry which is preliminary data.</text>
</comment>
<reference evidence="2 4" key="1">
    <citation type="submission" date="2015-06" db="EMBL/GenBank/DDBJ databases">
        <title>Draft genome assembly of filamentous brackish cyanobacterium Limnoraphis robusta strain CS-951.</title>
        <authorList>
            <person name="Willis A."/>
            <person name="Parks M."/>
            <person name="Burford M.A."/>
        </authorList>
    </citation>
    <scope>NUCLEOTIDE SEQUENCE [LARGE SCALE GENOMIC DNA]</scope>
    <source>
        <strain evidence="2 4">CS-951</strain>
    </source>
</reference>
<organism evidence="2 4">
    <name type="scientific">Limnoraphis robusta CS-951</name>
    <dbReference type="NCBI Taxonomy" id="1637645"/>
    <lineage>
        <taxon>Bacteria</taxon>
        <taxon>Bacillati</taxon>
        <taxon>Cyanobacteriota</taxon>
        <taxon>Cyanophyceae</taxon>
        <taxon>Oscillatoriophycideae</taxon>
        <taxon>Oscillatoriales</taxon>
        <taxon>Sirenicapillariaceae</taxon>
        <taxon>Limnoraphis</taxon>
    </lineage>
</organism>
<evidence type="ECO:0000313" key="3">
    <source>
        <dbReference type="EMBL" id="KMW70533.1"/>
    </source>
</evidence>
<dbReference type="OrthoDB" id="495798at2"/>
<dbReference type="InterPro" id="IPR002711">
    <property type="entry name" value="HNH"/>
</dbReference>
<dbReference type="InterPro" id="IPR003615">
    <property type="entry name" value="HNH_nuc"/>
</dbReference>
<dbReference type="EMBL" id="LATL02000134">
    <property type="protein sequence ID" value="KMW70533.1"/>
    <property type="molecule type" value="Genomic_DNA"/>
</dbReference>
<evidence type="ECO:0000259" key="1">
    <source>
        <dbReference type="SMART" id="SM00507"/>
    </source>
</evidence>
<name>A0A0J9HMH0_9CYAN</name>
<evidence type="ECO:0000313" key="2">
    <source>
        <dbReference type="EMBL" id="KMW70399.1"/>
    </source>
</evidence>
<feature type="domain" description="HNH nuclease" evidence="1">
    <location>
        <begin position="33"/>
        <end position="85"/>
    </location>
</feature>
<protein>
    <recommendedName>
        <fullName evidence="1">HNH nuclease domain-containing protein</fullName>
    </recommendedName>
</protein>
<proteinExistence type="predicted"/>
<dbReference type="Proteomes" id="UP000033607">
    <property type="component" value="Unassembled WGS sequence"/>
</dbReference>
<dbReference type="GO" id="GO:0008270">
    <property type="term" value="F:zinc ion binding"/>
    <property type="evidence" value="ECO:0007669"/>
    <property type="project" value="InterPro"/>
</dbReference>
<sequence length="98" mass="11255">KGTASPDDPKLTEYWEKRRTNYGKTYFARGSKLFKVAQNQSWKCPICGEHLFNGEKLHTHHKVQVKDGGTNREDNLVHLHLTCHKHVHTGKCSETLEA</sequence>
<dbReference type="SMART" id="SM00507">
    <property type="entry name" value="HNHc"/>
    <property type="match status" value="1"/>
</dbReference>
<dbReference type="Gene3D" id="1.10.30.50">
    <property type="match status" value="1"/>
</dbReference>
<dbReference type="GO" id="GO:0003676">
    <property type="term" value="F:nucleic acid binding"/>
    <property type="evidence" value="ECO:0007669"/>
    <property type="project" value="InterPro"/>
</dbReference>
<feature type="non-terminal residue" evidence="2">
    <location>
        <position position="1"/>
    </location>
</feature>
<dbReference type="Pfam" id="PF01844">
    <property type="entry name" value="HNH"/>
    <property type="match status" value="1"/>
</dbReference>
<dbReference type="CDD" id="cd00085">
    <property type="entry name" value="HNHc"/>
    <property type="match status" value="1"/>
</dbReference>
<dbReference type="RefSeq" id="WP_049559208.1">
    <property type="nucleotide sequence ID" value="NZ_LATL02000134.1"/>
</dbReference>
<dbReference type="EMBL" id="LATL02000183">
    <property type="protein sequence ID" value="KMW70399.1"/>
    <property type="molecule type" value="Genomic_DNA"/>
</dbReference>